<reference evidence="9" key="1">
    <citation type="submission" date="2022-10" db="EMBL/GenBank/DDBJ databases">
        <authorList>
            <person name="Chen Y."/>
            <person name="Dougan E. K."/>
            <person name="Chan C."/>
            <person name="Rhodes N."/>
            <person name="Thang M."/>
        </authorList>
    </citation>
    <scope>NUCLEOTIDE SEQUENCE</scope>
</reference>
<keyword evidence="6" id="KW-0175">Coiled coil</keyword>
<dbReference type="InterPro" id="IPR027417">
    <property type="entry name" value="P-loop_NTPase"/>
</dbReference>
<feature type="region of interest" description="Disordered" evidence="7">
    <location>
        <begin position="990"/>
        <end position="1022"/>
    </location>
</feature>
<feature type="coiled-coil region" evidence="6">
    <location>
        <begin position="569"/>
        <end position="670"/>
    </location>
</feature>
<organism evidence="9">
    <name type="scientific">Cladocopium goreaui</name>
    <dbReference type="NCBI Taxonomy" id="2562237"/>
    <lineage>
        <taxon>Eukaryota</taxon>
        <taxon>Sar</taxon>
        <taxon>Alveolata</taxon>
        <taxon>Dinophyceae</taxon>
        <taxon>Suessiales</taxon>
        <taxon>Symbiodiniaceae</taxon>
        <taxon>Cladocopium</taxon>
    </lineage>
</organism>
<feature type="region of interest" description="Disordered" evidence="7">
    <location>
        <begin position="1"/>
        <end position="36"/>
    </location>
</feature>
<dbReference type="SMART" id="SM00129">
    <property type="entry name" value="KISc"/>
    <property type="match status" value="1"/>
</dbReference>
<evidence type="ECO:0000313" key="10">
    <source>
        <dbReference type="EMBL" id="CAL1167318.1"/>
    </source>
</evidence>
<feature type="region of interest" description="Disordered" evidence="7">
    <location>
        <begin position="381"/>
        <end position="429"/>
    </location>
</feature>
<dbReference type="PROSITE" id="PS50067">
    <property type="entry name" value="KINESIN_MOTOR_2"/>
    <property type="match status" value="1"/>
</dbReference>
<keyword evidence="3 5" id="KW-0067">ATP-binding</keyword>
<comment type="similarity">
    <text evidence="5">Belongs to the TRAFAC class myosin-kinesin ATPase superfamily. Kinesin family.</text>
</comment>
<dbReference type="Proteomes" id="UP001152797">
    <property type="component" value="Unassembled WGS sequence"/>
</dbReference>
<dbReference type="SUPFAM" id="SSF52540">
    <property type="entry name" value="P-loop containing nucleoside triphosphate hydrolases"/>
    <property type="match status" value="1"/>
</dbReference>
<evidence type="ECO:0000256" key="5">
    <source>
        <dbReference type="PROSITE-ProRule" id="PRU00283"/>
    </source>
</evidence>
<sequence>MAGRGVLREVRSEPENDENLPVNPGNIQDRPTDDDRARFGFKPKMVKTVAPVGSGPPEPHATPTERVPVLDLQTLLRRTLGDPDEVLPVLRLKPTAGKYDFKDKIQDLQAMIGPLKNALSDQRLKAKALVDALLSMESGIEQKLRSSMDEVTGLQSALNEVTGQLTLAQRELQQLRQELPQLRQAAEQSKRLEERSETLERELSEARRIARSFSEDASKYKRRCEEMVEKHRTQMEEAAELLRRQVNETIEAQQHLTDAHQKKEVSLRAEFEKGKEELKKEHKHQLEEFKQTLRTQEAEARAKMDTLKEQHQKILQEKEADASASLQAMKDRYEKMLKEKILLLEEKISLLKNKEEQMVSSQQQLQEAQLAELQEKEAQMQLEMDRKDEETKTRLQELQKSHQRKESDMQLEMSRKEQSHQQQLEEMRKSHELKAGSLRNDLQSLQGQLKEKEGTLRETIQSLQLLQNSSSDQLRFEQQRVQKLETEVEDLRNKSVAQLQKLEHAEVELGTTRQQVSDLRQALQRLENEKELQSERASERQATLQEQIIKLNLRSKASEEEALKLKETLEVRQAQCEKLTSQRDGLEVEFKSYKEHHGTSNQQQMEAITELKLTVDKLSKQVDNTKAELHLQQGNLSQRQGYIISLENQLAQAELTRRELHNIIQELKGNIRVFCRVRPALSASDVALQSAENKITLEHLTETYNFNFDRVFEPLATQEAIFDEVSGLVQSALDGYKVCIFAYGQTGSGKTFTMQGEPGVASGGRGLIPRCLSKILQCSEAMRAAGWEWTLKVSFLEVYNEVLRDLLDSEGHNLVHVIKHDEAYGTMVTNVTSVEVKQMDHIQRLMEKAAKARAVGSTEMNATSSRSHSIFAMYLHGVNRELNCELTGALHLVDLAGSERLEKSGSTGDRLKETQNINKSLSSLADVFMAKAEGRSHIPFRNSKLTHLMEPCLNGQGKTLMVVNVGPEAEHAHESLCSLRFASQVSQCNTGGKPKRCVRPARANAASGAGRQAGAEKTARRK</sequence>
<evidence type="ECO:0000256" key="7">
    <source>
        <dbReference type="SAM" id="MobiDB-lite"/>
    </source>
</evidence>
<dbReference type="GO" id="GO:0003777">
    <property type="term" value="F:microtubule motor activity"/>
    <property type="evidence" value="ECO:0007669"/>
    <property type="project" value="InterPro"/>
</dbReference>
<dbReference type="PANTHER" id="PTHR47972">
    <property type="entry name" value="KINESIN-LIKE PROTEIN KLP-3"/>
    <property type="match status" value="1"/>
</dbReference>
<feature type="domain" description="Kinesin motor" evidence="8">
    <location>
        <begin position="670"/>
        <end position="988"/>
    </location>
</feature>
<reference evidence="10" key="2">
    <citation type="submission" date="2024-04" db="EMBL/GenBank/DDBJ databases">
        <authorList>
            <person name="Chen Y."/>
            <person name="Shah S."/>
            <person name="Dougan E. K."/>
            <person name="Thang M."/>
            <person name="Chan C."/>
        </authorList>
    </citation>
    <scope>NUCLEOTIDE SEQUENCE [LARGE SCALE GENOMIC DNA]</scope>
</reference>
<dbReference type="PRINTS" id="PR00380">
    <property type="entry name" value="KINESINHEAVY"/>
</dbReference>
<dbReference type="OrthoDB" id="3176171at2759"/>
<evidence type="ECO:0000313" key="11">
    <source>
        <dbReference type="EMBL" id="CAL4801255.1"/>
    </source>
</evidence>
<dbReference type="GO" id="GO:0005524">
    <property type="term" value="F:ATP binding"/>
    <property type="evidence" value="ECO:0007669"/>
    <property type="project" value="UniProtKB-UniRule"/>
</dbReference>
<dbReference type="InterPro" id="IPR001752">
    <property type="entry name" value="Kinesin_motor_dom"/>
</dbReference>
<accession>A0A9P1DPR7</accession>
<dbReference type="EMBL" id="CAMXCT020006112">
    <property type="protein sequence ID" value="CAL1167318.1"/>
    <property type="molecule type" value="Genomic_DNA"/>
</dbReference>
<dbReference type="AlphaFoldDB" id="A0A9P1DPR7"/>
<evidence type="ECO:0000313" key="9">
    <source>
        <dbReference type="EMBL" id="CAI4013943.1"/>
    </source>
</evidence>
<evidence type="ECO:0000256" key="3">
    <source>
        <dbReference type="ARBA" id="ARBA00022840"/>
    </source>
</evidence>
<dbReference type="Gene3D" id="3.40.850.10">
    <property type="entry name" value="Kinesin motor domain"/>
    <property type="match status" value="1"/>
</dbReference>
<dbReference type="GO" id="GO:0007018">
    <property type="term" value="P:microtubule-based movement"/>
    <property type="evidence" value="ECO:0007669"/>
    <property type="project" value="InterPro"/>
</dbReference>
<evidence type="ECO:0000256" key="6">
    <source>
        <dbReference type="SAM" id="Coils"/>
    </source>
</evidence>
<dbReference type="EMBL" id="CAMXCT030006112">
    <property type="protein sequence ID" value="CAL4801255.1"/>
    <property type="molecule type" value="Genomic_DNA"/>
</dbReference>
<evidence type="ECO:0000256" key="2">
    <source>
        <dbReference type="ARBA" id="ARBA00022741"/>
    </source>
</evidence>
<evidence type="ECO:0000256" key="1">
    <source>
        <dbReference type="ARBA" id="ARBA00022701"/>
    </source>
</evidence>
<proteinExistence type="inferred from homology"/>
<dbReference type="InterPro" id="IPR036961">
    <property type="entry name" value="Kinesin_motor_dom_sf"/>
</dbReference>
<dbReference type="PANTHER" id="PTHR47972:SF45">
    <property type="entry name" value="PROTEIN CLARET SEGREGATIONAL"/>
    <property type="match status" value="1"/>
</dbReference>
<comment type="caution">
    <text evidence="9">The sequence shown here is derived from an EMBL/GenBank/DDBJ whole genome shotgun (WGS) entry which is preliminary data.</text>
</comment>
<protein>
    <submittedName>
        <fullName evidence="11">Kinesin-3</fullName>
    </submittedName>
</protein>
<evidence type="ECO:0000259" key="8">
    <source>
        <dbReference type="PROSITE" id="PS50067"/>
    </source>
</evidence>
<keyword evidence="2 5" id="KW-0547">Nucleotide-binding</keyword>
<feature type="binding site" evidence="5">
    <location>
        <begin position="744"/>
        <end position="751"/>
    </location>
    <ligand>
        <name>ATP</name>
        <dbReference type="ChEBI" id="CHEBI:30616"/>
    </ligand>
</feature>
<dbReference type="GO" id="GO:0005874">
    <property type="term" value="C:microtubule"/>
    <property type="evidence" value="ECO:0007669"/>
    <property type="project" value="UniProtKB-KW"/>
</dbReference>
<evidence type="ECO:0000256" key="4">
    <source>
        <dbReference type="ARBA" id="ARBA00023175"/>
    </source>
</evidence>
<dbReference type="InterPro" id="IPR027640">
    <property type="entry name" value="Kinesin-like_fam"/>
</dbReference>
<keyword evidence="1" id="KW-0493">Microtubule</keyword>
<gene>
    <name evidence="9" type="ORF">C1SCF055_LOCUS38880</name>
</gene>
<keyword evidence="4 5" id="KW-0505">Motor protein</keyword>
<evidence type="ECO:0000313" key="12">
    <source>
        <dbReference type="Proteomes" id="UP001152797"/>
    </source>
</evidence>
<feature type="compositionally biased region" description="Basic and acidic residues" evidence="7">
    <location>
        <begin position="1"/>
        <end position="14"/>
    </location>
</feature>
<name>A0A9P1DPR7_9DINO</name>
<dbReference type="EMBL" id="CAMXCT010006112">
    <property type="protein sequence ID" value="CAI4013943.1"/>
    <property type="molecule type" value="Genomic_DNA"/>
</dbReference>
<dbReference type="Pfam" id="PF00225">
    <property type="entry name" value="Kinesin"/>
    <property type="match status" value="1"/>
</dbReference>
<dbReference type="GO" id="GO:0008017">
    <property type="term" value="F:microtubule binding"/>
    <property type="evidence" value="ECO:0007669"/>
    <property type="project" value="InterPro"/>
</dbReference>
<keyword evidence="12" id="KW-1185">Reference proteome</keyword>